<dbReference type="Pfam" id="PF10104">
    <property type="entry name" value="Brr6_like_C_C"/>
    <property type="match status" value="1"/>
</dbReference>
<sequence>MNNQGRHIGKRKRQDNHISNSFNFTPSLPTIQNTQTVDIFRFGLTKPDDESTRHIQAKSTSTFLSLTKTKATPNQITQEHVHYQSEQQNQHPSENYWRHAYYSMTVLTYVQTLFNCIIIGLVIYIITQMIINIRTDFILKAKEHSRVLLQEIESCQRNYRINQCDPTTRVPALESSCNRWESCMERDEREIARTKVSAETIAEIINSFMEPISYKALIFFTIFTIGSLVFSNITFGLFQKRHREDPGYQQHIQRITHSHTSKSAS</sequence>
<protein>
    <submittedName>
        <fullName evidence="4">Di-sulfide bridge nucleocytoplasmic transport domain-containing protein</fullName>
    </submittedName>
</protein>
<reference evidence="4 5" key="1">
    <citation type="submission" date="2024-04" db="EMBL/GenBank/DDBJ databases">
        <title>Symmetric and asymmetric DNA N6-adenine methylation regulates different biological responses in Mucorales.</title>
        <authorList>
            <consortium name="Lawrence Berkeley National Laboratory"/>
            <person name="Lax C."/>
            <person name="Mondo S.J."/>
            <person name="Osorio-Concepcion M."/>
            <person name="Muszewska A."/>
            <person name="Corrochano-Luque M."/>
            <person name="Gutierrez G."/>
            <person name="Riley R."/>
            <person name="Lipzen A."/>
            <person name="Guo J."/>
            <person name="Hundley H."/>
            <person name="Amirebrahimi M."/>
            <person name="Ng V."/>
            <person name="Lorenzo-Gutierrez D."/>
            <person name="Binder U."/>
            <person name="Yang J."/>
            <person name="Song Y."/>
            <person name="Canovas D."/>
            <person name="Navarro E."/>
            <person name="Freitag M."/>
            <person name="Gabaldon T."/>
            <person name="Grigoriev I.V."/>
            <person name="Corrochano L.M."/>
            <person name="Nicolas F.E."/>
            <person name="Garre V."/>
        </authorList>
    </citation>
    <scope>NUCLEOTIDE SEQUENCE [LARGE SCALE GENOMIC DNA]</scope>
    <source>
        <strain evidence="4 5">L51</strain>
    </source>
</reference>
<dbReference type="Proteomes" id="UP001448207">
    <property type="component" value="Unassembled WGS sequence"/>
</dbReference>
<keyword evidence="2" id="KW-0472">Membrane</keyword>
<evidence type="ECO:0000313" key="4">
    <source>
        <dbReference type="EMBL" id="KAL0096796.1"/>
    </source>
</evidence>
<dbReference type="PANTHER" id="PTHR28136:SF1">
    <property type="entry name" value="NUCLEUS EXPORT PROTEIN BRL1"/>
    <property type="match status" value="1"/>
</dbReference>
<feature type="transmembrane region" description="Helical" evidence="2">
    <location>
        <begin position="216"/>
        <end position="238"/>
    </location>
</feature>
<keyword evidence="2" id="KW-1133">Transmembrane helix</keyword>
<evidence type="ECO:0000259" key="3">
    <source>
        <dbReference type="SMART" id="SM01042"/>
    </source>
</evidence>
<dbReference type="InterPro" id="IPR040202">
    <property type="entry name" value="Brl1/Brr6"/>
</dbReference>
<keyword evidence="5" id="KW-1185">Reference proteome</keyword>
<dbReference type="EMBL" id="JBCLYO010000001">
    <property type="protein sequence ID" value="KAL0096796.1"/>
    <property type="molecule type" value="Genomic_DNA"/>
</dbReference>
<evidence type="ECO:0000256" key="1">
    <source>
        <dbReference type="SAM" id="MobiDB-lite"/>
    </source>
</evidence>
<evidence type="ECO:0000256" key="2">
    <source>
        <dbReference type="SAM" id="Phobius"/>
    </source>
</evidence>
<feature type="region of interest" description="Disordered" evidence="1">
    <location>
        <begin position="1"/>
        <end position="25"/>
    </location>
</feature>
<keyword evidence="2" id="KW-0812">Transmembrane</keyword>
<dbReference type="InterPro" id="IPR018767">
    <property type="entry name" value="Brl1/Brr6_dom"/>
</dbReference>
<accession>A0ABR3BF61</accession>
<comment type="caution">
    <text evidence="4">The sequence shown here is derived from an EMBL/GenBank/DDBJ whole genome shotgun (WGS) entry which is preliminary data.</text>
</comment>
<gene>
    <name evidence="4" type="ORF">J3Q64DRAFT_1034712</name>
</gene>
<name>A0ABR3BF61_PHYBL</name>
<feature type="domain" description="Brl1/Brr6" evidence="3">
    <location>
        <begin position="106"/>
        <end position="239"/>
    </location>
</feature>
<dbReference type="PANTHER" id="PTHR28136">
    <property type="entry name" value="NUCLEUS EXPORT PROTEIN BRR6"/>
    <property type="match status" value="1"/>
</dbReference>
<dbReference type="SMART" id="SM01042">
    <property type="entry name" value="Brr6_like_C_C"/>
    <property type="match status" value="1"/>
</dbReference>
<evidence type="ECO:0000313" key="5">
    <source>
        <dbReference type="Proteomes" id="UP001448207"/>
    </source>
</evidence>
<organism evidence="4 5">
    <name type="scientific">Phycomyces blakesleeanus</name>
    <dbReference type="NCBI Taxonomy" id="4837"/>
    <lineage>
        <taxon>Eukaryota</taxon>
        <taxon>Fungi</taxon>
        <taxon>Fungi incertae sedis</taxon>
        <taxon>Mucoromycota</taxon>
        <taxon>Mucoromycotina</taxon>
        <taxon>Mucoromycetes</taxon>
        <taxon>Mucorales</taxon>
        <taxon>Phycomycetaceae</taxon>
        <taxon>Phycomyces</taxon>
    </lineage>
</organism>
<feature type="transmembrane region" description="Helical" evidence="2">
    <location>
        <begin position="106"/>
        <end position="131"/>
    </location>
</feature>
<proteinExistence type="predicted"/>